<keyword evidence="3" id="KW-1185">Reference proteome</keyword>
<organism evidence="2 3">
    <name type="scientific">Protopolystoma xenopodis</name>
    <dbReference type="NCBI Taxonomy" id="117903"/>
    <lineage>
        <taxon>Eukaryota</taxon>
        <taxon>Metazoa</taxon>
        <taxon>Spiralia</taxon>
        <taxon>Lophotrochozoa</taxon>
        <taxon>Platyhelminthes</taxon>
        <taxon>Monogenea</taxon>
        <taxon>Polyopisthocotylea</taxon>
        <taxon>Polystomatidea</taxon>
        <taxon>Polystomatidae</taxon>
        <taxon>Protopolystoma</taxon>
    </lineage>
</organism>
<evidence type="ECO:0000313" key="2">
    <source>
        <dbReference type="EMBL" id="VEL39459.1"/>
    </source>
</evidence>
<gene>
    <name evidence="2" type="ORF">PXEA_LOCUS32899</name>
</gene>
<reference evidence="2" key="1">
    <citation type="submission" date="2018-11" db="EMBL/GenBank/DDBJ databases">
        <authorList>
            <consortium name="Pathogen Informatics"/>
        </authorList>
    </citation>
    <scope>NUCLEOTIDE SEQUENCE</scope>
</reference>
<dbReference type="AlphaFoldDB" id="A0A448XLH7"/>
<evidence type="ECO:0000256" key="1">
    <source>
        <dbReference type="SAM" id="MobiDB-lite"/>
    </source>
</evidence>
<feature type="region of interest" description="Disordered" evidence="1">
    <location>
        <begin position="42"/>
        <end position="96"/>
    </location>
</feature>
<feature type="compositionally biased region" description="Basic and acidic residues" evidence="1">
    <location>
        <begin position="83"/>
        <end position="96"/>
    </location>
</feature>
<protein>
    <submittedName>
        <fullName evidence="2">Uncharacterized protein</fullName>
    </submittedName>
</protein>
<name>A0A448XLH7_9PLAT</name>
<comment type="caution">
    <text evidence="2">The sequence shown here is derived from an EMBL/GenBank/DDBJ whole genome shotgun (WGS) entry which is preliminary data.</text>
</comment>
<feature type="compositionally biased region" description="Pro residues" evidence="1">
    <location>
        <begin position="45"/>
        <end position="61"/>
    </location>
</feature>
<dbReference type="Proteomes" id="UP000784294">
    <property type="component" value="Unassembled WGS sequence"/>
</dbReference>
<sequence length="96" mass="10951">MQTRKMLMGGYFERCARKGSCLPDRRSEVPAIHLASLRQNRCPNPFLPNPPLPHSQPPQPPNDCRQQRHADCANHMPTNLTSARRDLDRREGVGPR</sequence>
<accession>A0A448XLH7</accession>
<dbReference type="EMBL" id="CAAALY010261335">
    <property type="protein sequence ID" value="VEL39459.1"/>
    <property type="molecule type" value="Genomic_DNA"/>
</dbReference>
<proteinExistence type="predicted"/>
<evidence type="ECO:0000313" key="3">
    <source>
        <dbReference type="Proteomes" id="UP000784294"/>
    </source>
</evidence>